<keyword evidence="2" id="KW-1185">Reference proteome</keyword>
<proteinExistence type="predicted"/>
<gene>
    <name evidence="1" type="ORF">IG193_00705</name>
</gene>
<dbReference type="Proteomes" id="UP000594121">
    <property type="component" value="Chromosome"/>
</dbReference>
<protein>
    <submittedName>
        <fullName evidence="1">Uncharacterized protein</fullName>
    </submittedName>
</protein>
<dbReference type="InParanoid" id="A0A7L9FHA0"/>
<reference evidence="1 2" key="1">
    <citation type="submission" date="2020-10" db="EMBL/GenBank/DDBJ databases">
        <title>Thermofilum lucidum 3507LT sp. nov. a novel member of Thermofilaceae family isolated from Chile hot spring, and proposal of description order Thermofilales.</title>
        <authorList>
            <person name="Zayulina K.S."/>
            <person name="Elcheninov A.G."/>
            <person name="Toshchakov S.V."/>
            <person name="Kublanov I.V."/>
        </authorList>
    </citation>
    <scope>NUCLEOTIDE SEQUENCE [LARGE SCALE GENOMIC DNA]</scope>
    <source>
        <strain evidence="1 2">3507LT</strain>
    </source>
</reference>
<name>A0A7L9FHA0_9CREN</name>
<dbReference type="RefSeq" id="WP_192818993.1">
    <property type="nucleotide sequence ID" value="NZ_CP062310.1"/>
</dbReference>
<dbReference type="AlphaFoldDB" id="A0A7L9FHA0"/>
<evidence type="ECO:0000313" key="1">
    <source>
        <dbReference type="EMBL" id="QOJ79021.1"/>
    </source>
</evidence>
<evidence type="ECO:0000313" key="2">
    <source>
        <dbReference type="Proteomes" id="UP000594121"/>
    </source>
</evidence>
<dbReference type="EMBL" id="CP062310">
    <property type="protein sequence ID" value="QOJ79021.1"/>
    <property type="molecule type" value="Genomic_DNA"/>
</dbReference>
<dbReference type="GeneID" id="59148371"/>
<accession>A0A7L9FHA0</accession>
<sequence>MGLLGELASLFRDPRFRALVGQVRGERDLNSFLANTVGGSGNAVVGGAGGRAQGV</sequence>
<organism evidence="1 2">
    <name type="scientific">Infirmifilum lucidum</name>
    <dbReference type="NCBI Taxonomy" id="2776706"/>
    <lineage>
        <taxon>Archaea</taxon>
        <taxon>Thermoproteota</taxon>
        <taxon>Thermoprotei</taxon>
        <taxon>Thermofilales</taxon>
        <taxon>Thermofilaceae</taxon>
        <taxon>Infirmifilum</taxon>
    </lineage>
</organism>
<dbReference type="KEGG" id="thel:IG193_00705"/>